<dbReference type="HAMAP" id="MF_01454">
    <property type="entry name" value="GTPase_Obg"/>
    <property type="match status" value="1"/>
</dbReference>
<evidence type="ECO:0000256" key="6">
    <source>
        <dbReference type="ARBA" id="ARBA00022741"/>
    </source>
</evidence>
<keyword evidence="9 10" id="KW-0342">GTP-binding</keyword>
<dbReference type="GO" id="GO:0043022">
    <property type="term" value="F:ribosome binding"/>
    <property type="evidence" value="ECO:0007669"/>
    <property type="project" value="UniProtKB-ARBA"/>
</dbReference>
<dbReference type="PANTHER" id="PTHR11702">
    <property type="entry name" value="DEVELOPMENTALLY REGULATED GTP-BINDING PROTEIN-RELATED"/>
    <property type="match status" value="1"/>
</dbReference>
<name>A0A3M4LID6_PSECI</name>
<dbReference type="NCBIfam" id="NF008955">
    <property type="entry name" value="PRK12297.1"/>
    <property type="match status" value="1"/>
</dbReference>
<feature type="compositionally biased region" description="Acidic residues" evidence="11">
    <location>
        <begin position="421"/>
        <end position="436"/>
    </location>
</feature>
<dbReference type="NCBIfam" id="TIGR02729">
    <property type="entry name" value="Obg_CgtA"/>
    <property type="match status" value="1"/>
</dbReference>
<dbReference type="InterPro" id="IPR006074">
    <property type="entry name" value="GTP1-OBG_CS"/>
</dbReference>
<dbReference type="InterPro" id="IPR027417">
    <property type="entry name" value="P-loop_NTPase"/>
</dbReference>
<feature type="binding site" evidence="10">
    <location>
        <begin position="350"/>
        <end position="352"/>
    </location>
    <ligand>
        <name>GTP</name>
        <dbReference type="ChEBI" id="CHEBI:37565"/>
    </ligand>
</feature>
<organism evidence="14 15">
    <name type="scientific">Pseudomonas cichorii</name>
    <dbReference type="NCBI Taxonomy" id="36746"/>
    <lineage>
        <taxon>Bacteria</taxon>
        <taxon>Pseudomonadati</taxon>
        <taxon>Pseudomonadota</taxon>
        <taxon>Gammaproteobacteria</taxon>
        <taxon>Pseudomonadales</taxon>
        <taxon>Pseudomonadaceae</taxon>
        <taxon>Pseudomonas</taxon>
    </lineage>
</organism>
<comment type="function">
    <text evidence="10">An essential GTPase which binds GTP, GDP and possibly (p)ppGpp with moderate affinity, with high nucleotide exchange rates and a fairly low GTP hydrolysis rate. Plays a role in control of the cell cycle, stress response, ribosome biogenesis and in those bacteria that undergo differentiation, in morphogenesis control.</text>
</comment>
<sequence length="443" mass="48557">MGLPGRWFLIGIATLIFARVLCNLCGSARPSDGSGVMKFVDEVSIRVKAGDGGNGCMSFRREKFIENGGPNGGDGGDGGSVYMIADENLNTLVDYRYTRHFDAERGSNGGSADCTGRKGEELVLRVPVGTTVIDATTQEIIGDLTKAGQRLLVAQGGWHGLGNTRFKSSTNRAPRQTTPGKPGDQRDLKLELKVLADVGLLGLPNAGKSTFIRSVSAAKPKVADYPFTTLVPNLGVVSVDRWKSFVVADIPGLIEGASDGAGLGIRFLKHLARTRLLLHLVDMAPLDETSAPDAAEVIVNELVKFSPSLAERDRWLVLNKCDQILEEEHEARKQEIIDRLEWTGPVYVISAIAKEGTEQLSRDIMRYLEERSLRLIEEPGYAEELAELDQRIEDEARAQLQALDDQRALRRSGVKSVHDIGEDDWDEDDEDDEDGPEIIYVRD</sequence>
<evidence type="ECO:0000256" key="8">
    <source>
        <dbReference type="ARBA" id="ARBA00022842"/>
    </source>
</evidence>
<dbReference type="GO" id="GO:0003924">
    <property type="term" value="F:GTPase activity"/>
    <property type="evidence" value="ECO:0007669"/>
    <property type="project" value="UniProtKB-UniRule"/>
</dbReference>
<feature type="binding site" evidence="10">
    <location>
        <position position="229"/>
    </location>
    <ligand>
        <name>Mg(2+)</name>
        <dbReference type="ChEBI" id="CHEBI:18420"/>
    </ligand>
</feature>
<dbReference type="InterPro" id="IPR031167">
    <property type="entry name" value="G_OBG"/>
</dbReference>
<dbReference type="InterPro" id="IPR014100">
    <property type="entry name" value="GTP-bd_Obg/CgtA"/>
</dbReference>
<dbReference type="SUPFAM" id="SSF82051">
    <property type="entry name" value="Obg GTP-binding protein N-terminal domain"/>
    <property type="match status" value="1"/>
</dbReference>
<protein>
    <recommendedName>
        <fullName evidence="10">GTPase Obg</fullName>
        <ecNumber evidence="10">3.6.5.-</ecNumber>
    </recommendedName>
    <alternativeName>
        <fullName evidence="10">GTP-binding protein Obg</fullName>
    </alternativeName>
</protein>
<evidence type="ECO:0000259" key="12">
    <source>
        <dbReference type="PROSITE" id="PS51710"/>
    </source>
</evidence>
<comment type="cofactor">
    <cofactor evidence="1 10">
        <name>Mg(2+)</name>
        <dbReference type="ChEBI" id="CHEBI:18420"/>
    </cofactor>
</comment>
<proteinExistence type="inferred from homology"/>
<dbReference type="Pfam" id="PF01018">
    <property type="entry name" value="GTP1_OBG"/>
    <property type="match status" value="1"/>
</dbReference>
<dbReference type="FunFam" id="3.40.50.300:FF:000185">
    <property type="entry name" value="GTPase Obg"/>
    <property type="match status" value="1"/>
</dbReference>
<dbReference type="AlphaFoldDB" id="A0A3M4LID6"/>
<evidence type="ECO:0000256" key="11">
    <source>
        <dbReference type="SAM" id="MobiDB-lite"/>
    </source>
</evidence>
<dbReference type="InterPro" id="IPR036726">
    <property type="entry name" value="GTP1_OBG_dom_sf"/>
</dbReference>
<keyword evidence="5 10" id="KW-0479">Metal-binding</keyword>
<evidence type="ECO:0000256" key="2">
    <source>
        <dbReference type="ARBA" id="ARBA00004496"/>
    </source>
</evidence>
<dbReference type="EC" id="3.6.5.-" evidence="10"/>
<evidence type="ECO:0000256" key="9">
    <source>
        <dbReference type="ARBA" id="ARBA00023134"/>
    </source>
</evidence>
<dbReference type="EMBL" id="RBRE01000089">
    <property type="protein sequence ID" value="RMQ41283.1"/>
    <property type="molecule type" value="Genomic_DNA"/>
</dbReference>
<feature type="compositionally biased region" description="Polar residues" evidence="11">
    <location>
        <begin position="165"/>
        <end position="179"/>
    </location>
</feature>
<keyword evidence="8 10" id="KW-0460">Magnesium</keyword>
<evidence type="ECO:0000256" key="7">
    <source>
        <dbReference type="ARBA" id="ARBA00022801"/>
    </source>
</evidence>
<comment type="similarity">
    <text evidence="3 10">Belongs to the TRAFAC class OBG-HflX-like GTPase superfamily. OBG GTPase family.</text>
</comment>
<dbReference type="GO" id="GO:0019003">
    <property type="term" value="F:GDP binding"/>
    <property type="evidence" value="ECO:0007669"/>
    <property type="project" value="UniProtKB-ARBA"/>
</dbReference>
<dbReference type="FunFam" id="2.70.210.12:FF:000001">
    <property type="entry name" value="GTPase Obg"/>
    <property type="match status" value="1"/>
</dbReference>
<feature type="binding site" evidence="10">
    <location>
        <begin position="249"/>
        <end position="252"/>
    </location>
    <ligand>
        <name>GTP</name>
        <dbReference type="ChEBI" id="CHEBI:37565"/>
    </ligand>
</feature>
<feature type="binding site" evidence="10">
    <location>
        <begin position="319"/>
        <end position="322"/>
    </location>
    <ligand>
        <name>GTP</name>
        <dbReference type="ChEBI" id="CHEBI:37565"/>
    </ligand>
</feature>
<keyword evidence="4 10" id="KW-0963">Cytoplasm</keyword>
<dbReference type="InterPro" id="IPR006073">
    <property type="entry name" value="GTP-bd"/>
</dbReference>
<dbReference type="Proteomes" id="UP000277236">
    <property type="component" value="Unassembled WGS sequence"/>
</dbReference>
<dbReference type="Pfam" id="PF01926">
    <property type="entry name" value="MMR_HSR1"/>
    <property type="match status" value="1"/>
</dbReference>
<dbReference type="SUPFAM" id="SSF52540">
    <property type="entry name" value="P-loop containing nucleoside triphosphate hydrolases"/>
    <property type="match status" value="1"/>
</dbReference>
<evidence type="ECO:0000313" key="14">
    <source>
        <dbReference type="EMBL" id="RMQ41283.1"/>
    </source>
</evidence>
<dbReference type="InterPro" id="IPR006169">
    <property type="entry name" value="GTP1_OBG_dom"/>
</dbReference>
<dbReference type="Gene3D" id="2.70.210.12">
    <property type="entry name" value="GTP1/OBG domain"/>
    <property type="match status" value="1"/>
</dbReference>
<feature type="domain" description="Obg" evidence="13">
    <location>
        <begin position="37"/>
        <end position="195"/>
    </location>
</feature>
<dbReference type="PROSITE" id="PS51710">
    <property type="entry name" value="G_OBG"/>
    <property type="match status" value="1"/>
</dbReference>
<dbReference type="CDD" id="cd01898">
    <property type="entry name" value="Obg"/>
    <property type="match status" value="1"/>
</dbReference>
<gene>
    <name evidence="10" type="primary">obg</name>
    <name evidence="14" type="ORF">ALQ04_05235</name>
</gene>
<feature type="binding site" evidence="10">
    <location>
        <begin position="227"/>
        <end position="231"/>
    </location>
    <ligand>
        <name>GTP</name>
        <dbReference type="ChEBI" id="CHEBI:37565"/>
    </ligand>
</feature>
<dbReference type="PRINTS" id="PR00326">
    <property type="entry name" value="GTP1OBG"/>
</dbReference>
<dbReference type="InterPro" id="IPR045086">
    <property type="entry name" value="OBG_GTPase"/>
</dbReference>
<feature type="binding site" evidence="10">
    <location>
        <position position="209"/>
    </location>
    <ligand>
        <name>Mg(2+)</name>
        <dbReference type="ChEBI" id="CHEBI:18420"/>
    </ligand>
</feature>
<evidence type="ECO:0000313" key="15">
    <source>
        <dbReference type="Proteomes" id="UP000277236"/>
    </source>
</evidence>
<feature type="region of interest" description="Disordered" evidence="11">
    <location>
        <begin position="163"/>
        <end position="185"/>
    </location>
</feature>
<accession>A0A3M4LID6</accession>
<feature type="binding site" evidence="10">
    <location>
        <begin position="202"/>
        <end position="209"/>
    </location>
    <ligand>
        <name>GTP</name>
        <dbReference type="ChEBI" id="CHEBI:37565"/>
    </ligand>
</feature>
<feature type="domain" description="OBG-type G" evidence="12">
    <location>
        <begin position="196"/>
        <end position="369"/>
    </location>
</feature>
<dbReference type="GO" id="GO:0005737">
    <property type="term" value="C:cytoplasm"/>
    <property type="evidence" value="ECO:0007669"/>
    <property type="project" value="UniProtKB-SubCell"/>
</dbReference>
<dbReference type="PANTHER" id="PTHR11702:SF31">
    <property type="entry name" value="MITOCHONDRIAL RIBOSOME-ASSOCIATED GTPASE 2"/>
    <property type="match status" value="1"/>
</dbReference>
<dbReference type="GO" id="GO:0005525">
    <property type="term" value="F:GTP binding"/>
    <property type="evidence" value="ECO:0007669"/>
    <property type="project" value="UniProtKB-UniRule"/>
</dbReference>
<evidence type="ECO:0000256" key="1">
    <source>
        <dbReference type="ARBA" id="ARBA00001946"/>
    </source>
</evidence>
<evidence type="ECO:0000259" key="13">
    <source>
        <dbReference type="PROSITE" id="PS51883"/>
    </source>
</evidence>
<evidence type="ECO:0000256" key="4">
    <source>
        <dbReference type="ARBA" id="ARBA00022490"/>
    </source>
</evidence>
<reference evidence="14 15" key="1">
    <citation type="submission" date="2018-08" db="EMBL/GenBank/DDBJ databases">
        <title>Recombination of ecologically and evolutionarily significant loci maintains genetic cohesion in the Pseudomonas syringae species complex.</title>
        <authorList>
            <person name="Dillon M."/>
            <person name="Thakur S."/>
            <person name="Almeida R.N.D."/>
            <person name="Weir B.S."/>
            <person name="Guttman D.S."/>
        </authorList>
    </citation>
    <scope>NUCLEOTIDE SEQUENCE [LARGE SCALE GENOMIC DNA]</scope>
    <source>
        <strain evidence="14 15">ICMP 3353</strain>
    </source>
</reference>
<evidence type="ECO:0000256" key="3">
    <source>
        <dbReference type="ARBA" id="ARBA00007699"/>
    </source>
</evidence>
<comment type="subunit">
    <text evidence="10">Monomer.</text>
</comment>
<dbReference type="GO" id="GO:0042254">
    <property type="term" value="P:ribosome biogenesis"/>
    <property type="evidence" value="ECO:0007669"/>
    <property type="project" value="UniProtKB-UniRule"/>
</dbReference>
<feature type="region of interest" description="Disordered" evidence="11">
    <location>
        <begin position="410"/>
        <end position="443"/>
    </location>
</feature>
<evidence type="ECO:0000256" key="10">
    <source>
        <dbReference type="HAMAP-Rule" id="MF_01454"/>
    </source>
</evidence>
<dbReference type="PROSITE" id="PS51883">
    <property type="entry name" value="OBG"/>
    <property type="match status" value="1"/>
</dbReference>
<dbReference type="NCBIfam" id="NF008956">
    <property type="entry name" value="PRK12299.1"/>
    <property type="match status" value="1"/>
</dbReference>
<evidence type="ECO:0000256" key="5">
    <source>
        <dbReference type="ARBA" id="ARBA00022723"/>
    </source>
</evidence>
<keyword evidence="7 10" id="KW-0378">Hydrolase</keyword>
<dbReference type="GO" id="GO:0000287">
    <property type="term" value="F:magnesium ion binding"/>
    <property type="evidence" value="ECO:0007669"/>
    <property type="project" value="InterPro"/>
</dbReference>
<keyword evidence="6 10" id="KW-0547">Nucleotide-binding</keyword>
<comment type="subcellular location">
    <subcellularLocation>
        <location evidence="2 10">Cytoplasm</location>
    </subcellularLocation>
</comment>
<dbReference type="Gene3D" id="3.40.50.300">
    <property type="entry name" value="P-loop containing nucleotide triphosphate hydrolases"/>
    <property type="match status" value="1"/>
</dbReference>
<dbReference type="PROSITE" id="PS00905">
    <property type="entry name" value="GTP1_OBG"/>
    <property type="match status" value="1"/>
</dbReference>
<comment type="caution">
    <text evidence="14">The sequence shown here is derived from an EMBL/GenBank/DDBJ whole genome shotgun (WGS) entry which is preliminary data.</text>
</comment>